<dbReference type="GO" id="GO:0005743">
    <property type="term" value="C:mitochondrial inner membrane"/>
    <property type="evidence" value="ECO:0007669"/>
    <property type="project" value="EnsemblFungi"/>
</dbReference>
<evidence type="ECO:0000256" key="2">
    <source>
        <dbReference type="ARBA" id="ARBA00023157"/>
    </source>
</evidence>
<gene>
    <name evidence="3" type="ORF">B0I71DRAFT_136213</name>
</gene>
<reference evidence="3 4" key="1">
    <citation type="submission" date="2018-07" db="EMBL/GenBank/DDBJ databases">
        <title>Draft Genome Assemblies for Five Robust Yarrowia lipolytica Strains Exhibiting High Lipid Production and Pentose Sugar Utilization and Sugar Alcohol Secretion from Undetoxified Lignocellulosic Biomass Hydrolysates.</title>
        <authorList>
            <consortium name="DOE Joint Genome Institute"/>
            <person name="Walker C."/>
            <person name="Ryu S."/>
            <person name="Na H."/>
            <person name="Zane M."/>
            <person name="LaButti K."/>
            <person name="Lipzen A."/>
            <person name="Haridas S."/>
            <person name="Barry K."/>
            <person name="Grigoriev I.V."/>
            <person name="Quarterman J."/>
            <person name="Slininger P."/>
            <person name="Dien B."/>
            <person name="Trinh C.T."/>
        </authorList>
    </citation>
    <scope>NUCLEOTIDE SEQUENCE [LARGE SCALE GENOMIC DNA]</scope>
    <source>
        <strain evidence="3 4">YB392</strain>
    </source>
</reference>
<dbReference type="Pfam" id="PF10203">
    <property type="entry name" value="Pet191_N"/>
    <property type="match status" value="1"/>
</dbReference>
<sequence>MGSSCKDIRTNVAICLQRSPCVMVQRNTPKDCLTKPELVKDMPEECVLLMNSFLACRRGMVDMTKRFRGNAPLSTGQFDEKYEKMSTGHFQPDEELITSGPAPQQDEKQKELARLSGGR</sequence>
<proteinExistence type="inferred from homology"/>
<protein>
    <submittedName>
        <fullName evidence="3">Cytochrome c oxidase assembly protein PET191-domain-containing protein</fullName>
    </submittedName>
</protein>
<comment type="similarity">
    <text evidence="1">Belongs to the PET191 family.</text>
</comment>
<dbReference type="VEuPathDB" id="FungiDB:YALI0_C16731g"/>
<organism evidence="3 4">
    <name type="scientific">Yarrowia lipolytica</name>
    <name type="common">Candida lipolytica</name>
    <dbReference type="NCBI Taxonomy" id="4952"/>
    <lineage>
        <taxon>Eukaryota</taxon>
        <taxon>Fungi</taxon>
        <taxon>Dikarya</taxon>
        <taxon>Ascomycota</taxon>
        <taxon>Saccharomycotina</taxon>
        <taxon>Dipodascomycetes</taxon>
        <taxon>Dipodascales</taxon>
        <taxon>Dipodascales incertae sedis</taxon>
        <taxon>Yarrowia</taxon>
    </lineage>
</organism>
<accession>A0A371BYW2</accession>
<evidence type="ECO:0000256" key="1">
    <source>
        <dbReference type="ARBA" id="ARBA00007785"/>
    </source>
</evidence>
<dbReference type="VEuPathDB" id="FungiDB:YALI1_C23881g"/>
<name>A0A371BYW2_YARLL</name>
<dbReference type="EMBL" id="KZ859096">
    <property type="protein sequence ID" value="RDW23275.1"/>
    <property type="molecule type" value="Genomic_DNA"/>
</dbReference>
<dbReference type="PANTHER" id="PTHR28627">
    <property type="entry name" value="CYTOCHROME C OXIDASE ASSEMBLY FACTOR 5"/>
    <property type="match status" value="1"/>
</dbReference>
<dbReference type="GO" id="GO:0033617">
    <property type="term" value="P:mitochondrial respiratory chain complex IV assembly"/>
    <property type="evidence" value="ECO:0007669"/>
    <property type="project" value="EnsemblFungi"/>
</dbReference>
<dbReference type="AlphaFoldDB" id="A0A371BYW2"/>
<dbReference type="Proteomes" id="UP000256601">
    <property type="component" value="Unassembled WGS sequence"/>
</dbReference>
<dbReference type="GO" id="GO:0005758">
    <property type="term" value="C:mitochondrial intermembrane space"/>
    <property type="evidence" value="ECO:0007669"/>
    <property type="project" value="EnsemblFungi"/>
</dbReference>
<evidence type="ECO:0000313" key="4">
    <source>
        <dbReference type="Proteomes" id="UP000256601"/>
    </source>
</evidence>
<dbReference type="InterPro" id="IPR018793">
    <property type="entry name" value="Cyt_c_oxidase_assmbl_Pet191"/>
</dbReference>
<evidence type="ECO:0000313" key="3">
    <source>
        <dbReference type="EMBL" id="RDW23275.1"/>
    </source>
</evidence>
<dbReference type="OMA" id="FLECKRG"/>
<keyword evidence="2" id="KW-1015">Disulfide bond</keyword>
<dbReference type="PANTHER" id="PTHR28627:SF1">
    <property type="entry name" value="CYTOCHROME C OXIDASE ASSEMBLY FACTOR 5"/>
    <property type="match status" value="1"/>
</dbReference>
<dbReference type="OrthoDB" id="282149at2759"/>